<organism evidence="1 2">
    <name type="scientific">Sphingopyxis granuli</name>
    <dbReference type="NCBI Taxonomy" id="267128"/>
    <lineage>
        <taxon>Bacteria</taxon>
        <taxon>Pseudomonadati</taxon>
        <taxon>Pseudomonadota</taxon>
        <taxon>Alphaproteobacteria</taxon>
        <taxon>Sphingomonadales</taxon>
        <taxon>Sphingomonadaceae</taxon>
        <taxon>Sphingopyxis</taxon>
    </lineage>
</organism>
<dbReference type="AlphaFoldDB" id="A0AA86GNJ8"/>
<evidence type="ECO:0000313" key="2">
    <source>
        <dbReference type="Proteomes" id="UP000058599"/>
    </source>
</evidence>
<evidence type="ECO:0008006" key="3">
    <source>
        <dbReference type="Google" id="ProtNLM"/>
    </source>
</evidence>
<evidence type="ECO:0000313" key="1">
    <source>
        <dbReference type="EMBL" id="AMG76273.1"/>
    </source>
</evidence>
<keyword evidence="1" id="KW-0378">Hydrolase</keyword>
<dbReference type="Proteomes" id="UP000058599">
    <property type="component" value="Chromosome"/>
</dbReference>
<dbReference type="InterPro" id="IPR018661">
    <property type="entry name" value="DUF2093"/>
</dbReference>
<proteinExistence type="predicted"/>
<accession>A0AA86GNJ8</accession>
<gene>
    <name evidence="1" type="ORF">SGRAN_3943</name>
</gene>
<dbReference type="Pfam" id="PF09866">
    <property type="entry name" value="DUF2093"/>
    <property type="match status" value="1"/>
</dbReference>
<dbReference type="GO" id="GO:0016787">
    <property type="term" value="F:hydrolase activity"/>
    <property type="evidence" value="ECO:0007669"/>
    <property type="project" value="UniProtKB-KW"/>
</dbReference>
<reference evidence="1 2" key="1">
    <citation type="journal article" date="2016" name="BMC Genomics">
        <title>Genomic analysis of the nitrate-respiring Sphingopyxis granuli (formerly Sphingomonas macrogoltabida) strain TFA.</title>
        <authorList>
            <person name="Garcia-Romero I."/>
            <person name="Perez-Pulido A.J."/>
            <person name="Gonzalez-Flores Y.E."/>
            <person name="Reyes-Ramirez F."/>
            <person name="Santero E."/>
            <person name="Floriano B."/>
        </authorList>
    </citation>
    <scope>NUCLEOTIDE SEQUENCE [LARGE SCALE GENOMIC DNA]</scope>
    <source>
        <strain evidence="1 2">TFA</strain>
    </source>
</reference>
<dbReference type="RefSeq" id="WP_067107269.1">
    <property type="nucleotide sequence ID" value="NZ_CP012199.1"/>
</dbReference>
<sequence>MLIASRNRLARLQYGPNGFRTLSPGDHVLCAVSGAPIGLDELRYWSVARQEPYASAAIATRAMLDAVPGA</sequence>
<keyword evidence="2" id="KW-1185">Reference proteome</keyword>
<name>A0AA86GNJ8_9SPHN</name>
<protein>
    <recommendedName>
        <fullName evidence="3">DUF2093 domain-containing protein</fullName>
    </recommendedName>
</protein>
<dbReference type="KEGG" id="sgi:SGRAN_3943"/>
<dbReference type="EMBL" id="CP012199">
    <property type="protein sequence ID" value="AMG76273.1"/>
    <property type="molecule type" value="Genomic_DNA"/>
</dbReference>